<accession>A0A3M7TUD9</accession>
<sequence>MALTTLVFCLLIGFDGLLWGAIIGYKRIYFPVGQLLFLSAGVGFVFFFTYMFGSIIGFEGSTRFLNQASGLVFLAIGFFQLTHSGGFMFGRLVRNLFIIVNIDNIGYGVISGVQEVHPLTSVFVACSFFALFVTGIIIGNSARFPYLTKNKKVLPSLVLITIGIYKLFFG</sequence>
<evidence type="ECO:0000313" key="2">
    <source>
        <dbReference type="EMBL" id="RNA68612.1"/>
    </source>
</evidence>
<evidence type="ECO:0000256" key="1">
    <source>
        <dbReference type="SAM" id="Phobius"/>
    </source>
</evidence>
<proteinExistence type="predicted"/>
<feature type="transmembrane region" description="Helical" evidence="1">
    <location>
        <begin position="70"/>
        <end position="89"/>
    </location>
</feature>
<keyword evidence="1" id="KW-1133">Transmembrane helix</keyword>
<keyword evidence="3" id="KW-1185">Reference proteome</keyword>
<keyword evidence="1" id="KW-0472">Membrane</keyword>
<protein>
    <submittedName>
        <fullName evidence="2">Uncharacterized protein</fullName>
    </submittedName>
</protein>
<dbReference type="Proteomes" id="UP000278746">
    <property type="component" value="Unassembled WGS sequence"/>
</dbReference>
<comment type="caution">
    <text evidence="2">The sequence shown here is derived from an EMBL/GenBank/DDBJ whole genome shotgun (WGS) entry which is preliminary data.</text>
</comment>
<feature type="transmembrane region" description="Helical" evidence="1">
    <location>
        <begin position="122"/>
        <end position="141"/>
    </location>
</feature>
<name>A0A3M7TUD9_9BACI</name>
<dbReference type="OrthoDB" id="2849709at2"/>
<evidence type="ECO:0000313" key="3">
    <source>
        <dbReference type="Proteomes" id="UP000278746"/>
    </source>
</evidence>
<gene>
    <name evidence="2" type="ORF">EBO34_01180</name>
</gene>
<reference evidence="2 3" key="1">
    <citation type="submission" date="2018-10" db="EMBL/GenBank/DDBJ databases">
        <title>Bacillus Keqinensis sp. nov., a moderately halophilic bacterium isolated from a saline-alkaline lake.</title>
        <authorList>
            <person name="Wang H."/>
        </authorList>
    </citation>
    <scope>NUCLEOTIDE SEQUENCE [LARGE SCALE GENOMIC DNA]</scope>
    <source>
        <strain evidence="2 3">KQ-3</strain>
    </source>
</reference>
<keyword evidence="1" id="KW-0812">Transmembrane</keyword>
<dbReference type="RefSeq" id="WP_122896138.1">
    <property type="nucleotide sequence ID" value="NZ_RHIB01000001.1"/>
</dbReference>
<dbReference type="AlphaFoldDB" id="A0A3M7TUD9"/>
<dbReference type="EMBL" id="RHIB01000001">
    <property type="protein sequence ID" value="RNA68612.1"/>
    <property type="molecule type" value="Genomic_DNA"/>
</dbReference>
<organism evidence="2 3">
    <name type="scientific">Alteribacter keqinensis</name>
    <dbReference type="NCBI Taxonomy" id="2483800"/>
    <lineage>
        <taxon>Bacteria</taxon>
        <taxon>Bacillati</taxon>
        <taxon>Bacillota</taxon>
        <taxon>Bacilli</taxon>
        <taxon>Bacillales</taxon>
        <taxon>Bacillaceae</taxon>
        <taxon>Alteribacter</taxon>
    </lineage>
</organism>
<feature type="transmembrane region" description="Helical" evidence="1">
    <location>
        <begin position="36"/>
        <end position="58"/>
    </location>
</feature>